<feature type="region of interest" description="Disordered" evidence="1">
    <location>
        <begin position="161"/>
        <end position="185"/>
    </location>
</feature>
<sequence length="235" mass="24759">PTGGKSDGSWDKVTITVTIDTTGLSLGSHSGFVSITADDGGGVRYFNIDCNVVTNNPPNTPTQLNGPGSGEVNEWLSYTTSTTDPDGDDIMYGIDVNSDGIVDGWASFFVPSGGTYTINIRFFGTGTYYLRMKAEDIHGAQSGFSTSKTVVIVGANNPPITPITPSGPASGNTGTSYSYSTSTTDSDGDDVKYGWDWNGDGNVDEWSGFYSSGSSCSMLHSWSSFGSYQVKVKAQ</sequence>
<accession>X0YBY8</accession>
<proteinExistence type="predicted"/>
<dbReference type="SUPFAM" id="SSF49299">
    <property type="entry name" value="PKD domain"/>
    <property type="match status" value="1"/>
</dbReference>
<dbReference type="Gene3D" id="2.60.40.10">
    <property type="entry name" value="Immunoglobulins"/>
    <property type="match status" value="1"/>
</dbReference>
<feature type="non-terminal residue" evidence="2">
    <location>
        <position position="235"/>
    </location>
</feature>
<feature type="compositionally biased region" description="Polar residues" evidence="1">
    <location>
        <begin position="163"/>
        <end position="172"/>
    </location>
</feature>
<gene>
    <name evidence="2" type="ORF">S01H1_76732</name>
</gene>
<organism evidence="2">
    <name type="scientific">marine sediment metagenome</name>
    <dbReference type="NCBI Taxonomy" id="412755"/>
    <lineage>
        <taxon>unclassified sequences</taxon>
        <taxon>metagenomes</taxon>
        <taxon>ecological metagenomes</taxon>
    </lineage>
</organism>
<reference evidence="2" key="1">
    <citation type="journal article" date="2014" name="Front. Microbiol.">
        <title>High frequency of phylogenetically diverse reductive dehalogenase-homologous genes in deep subseafloor sedimentary metagenomes.</title>
        <authorList>
            <person name="Kawai M."/>
            <person name="Futagami T."/>
            <person name="Toyoda A."/>
            <person name="Takaki Y."/>
            <person name="Nishi S."/>
            <person name="Hori S."/>
            <person name="Arai W."/>
            <person name="Tsubouchi T."/>
            <person name="Morono Y."/>
            <person name="Uchiyama I."/>
            <person name="Ito T."/>
            <person name="Fujiyama A."/>
            <person name="Inagaki F."/>
            <person name="Takami H."/>
        </authorList>
    </citation>
    <scope>NUCLEOTIDE SEQUENCE</scope>
    <source>
        <strain evidence="2">Expedition CK06-06</strain>
    </source>
</reference>
<protein>
    <recommendedName>
        <fullName evidence="3">PKD domain-containing protein</fullName>
    </recommendedName>
</protein>
<feature type="non-terminal residue" evidence="2">
    <location>
        <position position="1"/>
    </location>
</feature>
<comment type="caution">
    <text evidence="2">The sequence shown here is derived from an EMBL/GenBank/DDBJ whole genome shotgun (WGS) entry which is preliminary data.</text>
</comment>
<evidence type="ECO:0000256" key="1">
    <source>
        <dbReference type="SAM" id="MobiDB-lite"/>
    </source>
</evidence>
<dbReference type="EMBL" id="BARS01051525">
    <property type="protein sequence ID" value="GAG46238.1"/>
    <property type="molecule type" value="Genomic_DNA"/>
</dbReference>
<name>X0YBY8_9ZZZZ</name>
<dbReference type="InterPro" id="IPR013783">
    <property type="entry name" value="Ig-like_fold"/>
</dbReference>
<evidence type="ECO:0000313" key="2">
    <source>
        <dbReference type="EMBL" id="GAG46238.1"/>
    </source>
</evidence>
<dbReference type="InterPro" id="IPR035986">
    <property type="entry name" value="PKD_dom_sf"/>
</dbReference>
<feature type="compositionally biased region" description="Low complexity" evidence="1">
    <location>
        <begin position="173"/>
        <end position="185"/>
    </location>
</feature>
<dbReference type="AlphaFoldDB" id="X0YBY8"/>
<evidence type="ECO:0008006" key="3">
    <source>
        <dbReference type="Google" id="ProtNLM"/>
    </source>
</evidence>